<evidence type="ECO:0000256" key="1">
    <source>
        <dbReference type="SAM" id="Phobius"/>
    </source>
</evidence>
<feature type="transmembrane region" description="Helical" evidence="1">
    <location>
        <begin position="56"/>
        <end position="76"/>
    </location>
</feature>
<protein>
    <submittedName>
        <fullName evidence="2">MerC domain-containing protein</fullName>
    </submittedName>
</protein>
<evidence type="ECO:0000313" key="2">
    <source>
        <dbReference type="EMBL" id="QSI77111.1"/>
    </source>
</evidence>
<dbReference type="InterPro" id="IPR004891">
    <property type="entry name" value="Mercury-R_MerC"/>
</dbReference>
<keyword evidence="3" id="KW-1185">Reference proteome</keyword>
<dbReference type="Proteomes" id="UP000663570">
    <property type="component" value="Chromosome"/>
</dbReference>
<proteinExistence type="predicted"/>
<gene>
    <name evidence="2" type="ORF">JY500_00215</name>
</gene>
<organism evidence="2 3">
    <name type="scientific">Niveibacterium microcysteis</name>
    <dbReference type="NCBI Taxonomy" id="2811415"/>
    <lineage>
        <taxon>Bacteria</taxon>
        <taxon>Pseudomonadati</taxon>
        <taxon>Pseudomonadota</taxon>
        <taxon>Betaproteobacteria</taxon>
        <taxon>Rhodocyclales</taxon>
        <taxon>Rhodocyclaceae</taxon>
        <taxon>Niveibacterium</taxon>
    </lineage>
</organism>
<evidence type="ECO:0000313" key="3">
    <source>
        <dbReference type="Proteomes" id="UP000663570"/>
    </source>
</evidence>
<keyword evidence="1" id="KW-1133">Transmembrane helix</keyword>
<feature type="transmembrane region" description="Helical" evidence="1">
    <location>
        <begin position="83"/>
        <end position="106"/>
    </location>
</feature>
<name>A0ABX7M6I9_9RHOO</name>
<reference evidence="2 3" key="1">
    <citation type="submission" date="2021-02" db="EMBL/GenBank/DDBJ databases">
        <title>Niveibacterium changnyeongensis HC41.</title>
        <authorList>
            <person name="Kang M."/>
        </authorList>
    </citation>
    <scope>NUCLEOTIDE SEQUENCE [LARGE SCALE GENOMIC DNA]</scope>
    <source>
        <strain evidence="2 3">HC41</strain>
    </source>
</reference>
<feature type="transmembrane region" description="Helical" evidence="1">
    <location>
        <begin position="23"/>
        <end position="44"/>
    </location>
</feature>
<sequence>MSAHDLHGHRGHTHLPRSTWDKLGIFASAACLVHCLALPLLIPLLPALALVPHTGVHALLLVPIVGLSLLALLPGYRRHRSRFVGVAALAGIALCSIAVGAEALFHIETLDVPFTVAGGLLLVGAHVVNLRRMRTQTCLSGCPA</sequence>
<dbReference type="RefSeq" id="WP_206254656.1">
    <property type="nucleotide sequence ID" value="NZ_CP071060.1"/>
</dbReference>
<keyword evidence="1" id="KW-0812">Transmembrane</keyword>
<accession>A0ABX7M6I9</accession>
<dbReference type="EMBL" id="CP071060">
    <property type="protein sequence ID" value="QSI77111.1"/>
    <property type="molecule type" value="Genomic_DNA"/>
</dbReference>
<keyword evidence="1" id="KW-0472">Membrane</keyword>
<dbReference type="Pfam" id="PF03203">
    <property type="entry name" value="MerC"/>
    <property type="match status" value="1"/>
</dbReference>
<feature type="transmembrane region" description="Helical" evidence="1">
    <location>
        <begin position="112"/>
        <end position="130"/>
    </location>
</feature>